<dbReference type="AlphaFoldDB" id="A0A2S7D631"/>
<proteinExistence type="predicted"/>
<protein>
    <submittedName>
        <fullName evidence="1">Uncharacterized protein</fullName>
    </submittedName>
</protein>
<dbReference type="Proteomes" id="UP000238191">
    <property type="component" value="Unassembled WGS sequence"/>
</dbReference>
<accession>A0A2S7D631</accession>
<sequence length="94" mass="10838">MLQDRMAEAVGTLLFRKHISGDLESEFFIREIIATLDFSFAFKHRVFNRLIEQTDALDPMQILPVKAALNKVMAWRNAFAHGKVLHEHNGVFLL</sequence>
<reference evidence="2" key="1">
    <citation type="submission" date="2016-08" db="EMBL/GenBank/DDBJ databases">
        <authorList>
            <person name="Merda D."/>
            <person name="Briand M."/>
            <person name="Taghouti G."/>
            <person name="Carrere S."/>
            <person name="Gouzy J."/>
            <person name="Portier P."/>
            <person name="Jacques M.-A."/>
            <person name="Fischer-Le Saux M."/>
        </authorList>
    </citation>
    <scope>NUCLEOTIDE SEQUENCE [LARGE SCALE GENOMIC DNA]</scope>
    <source>
        <strain evidence="2">CFBP4643</strain>
    </source>
</reference>
<comment type="caution">
    <text evidence="1">The sequence shown here is derived from an EMBL/GenBank/DDBJ whole genome shotgun (WGS) entry which is preliminary data.</text>
</comment>
<dbReference type="RefSeq" id="WP_046964916.1">
    <property type="nucleotide sequence ID" value="NZ_MDEI01000004.1"/>
</dbReference>
<gene>
    <name evidence="1" type="ORF">XpiCFBP4643_06610</name>
</gene>
<name>A0A2S7D631_9XANT</name>
<evidence type="ECO:0000313" key="2">
    <source>
        <dbReference type="Proteomes" id="UP000238191"/>
    </source>
</evidence>
<evidence type="ECO:0000313" key="1">
    <source>
        <dbReference type="EMBL" id="PPU69194.1"/>
    </source>
</evidence>
<keyword evidence="2" id="KW-1185">Reference proteome</keyword>
<dbReference type="EMBL" id="MDEI01000004">
    <property type="protein sequence ID" value="PPU69194.1"/>
    <property type="molecule type" value="Genomic_DNA"/>
</dbReference>
<organism evidence="1 2">
    <name type="scientific">Xanthomonas pisi</name>
    <dbReference type="NCBI Taxonomy" id="56457"/>
    <lineage>
        <taxon>Bacteria</taxon>
        <taxon>Pseudomonadati</taxon>
        <taxon>Pseudomonadota</taxon>
        <taxon>Gammaproteobacteria</taxon>
        <taxon>Lysobacterales</taxon>
        <taxon>Lysobacteraceae</taxon>
        <taxon>Xanthomonas</taxon>
    </lineage>
</organism>